<proteinExistence type="predicted"/>
<name>A0ABW3TSY8_9BACL</name>
<dbReference type="RefSeq" id="WP_381479477.1">
    <property type="nucleotide sequence ID" value="NZ_JBHTLT010000001.1"/>
</dbReference>
<dbReference type="EMBL" id="JBHTLT010000001">
    <property type="protein sequence ID" value="MFD1203602.1"/>
    <property type="molecule type" value="Genomic_DNA"/>
</dbReference>
<accession>A0ABW3TSY8</accession>
<dbReference type="InterPro" id="IPR018755">
    <property type="entry name" value="Phage_Mu_Gp48"/>
</dbReference>
<keyword evidence="2" id="KW-1185">Reference proteome</keyword>
<evidence type="ECO:0000313" key="2">
    <source>
        <dbReference type="Proteomes" id="UP001597231"/>
    </source>
</evidence>
<comment type="caution">
    <text evidence="1">The sequence shown here is derived from an EMBL/GenBank/DDBJ whole genome shotgun (WGS) entry which is preliminary data.</text>
</comment>
<reference evidence="2" key="1">
    <citation type="journal article" date="2019" name="Int. J. Syst. Evol. Microbiol.">
        <title>The Global Catalogue of Microorganisms (GCM) 10K type strain sequencing project: providing services to taxonomists for standard genome sequencing and annotation.</title>
        <authorList>
            <consortium name="The Broad Institute Genomics Platform"/>
            <consortium name="The Broad Institute Genome Sequencing Center for Infectious Disease"/>
            <person name="Wu L."/>
            <person name="Ma J."/>
        </authorList>
    </citation>
    <scope>NUCLEOTIDE SEQUENCE [LARGE SCALE GENOMIC DNA]</scope>
    <source>
        <strain evidence="2">CCUG 53915</strain>
    </source>
</reference>
<protein>
    <submittedName>
        <fullName evidence="1">Phage tail protein</fullName>
    </submittedName>
</protein>
<dbReference type="Proteomes" id="UP001597231">
    <property type="component" value="Unassembled WGS sequence"/>
</dbReference>
<gene>
    <name evidence="1" type="ORF">ACFQ38_00425</name>
</gene>
<evidence type="ECO:0000313" key="1">
    <source>
        <dbReference type="EMBL" id="MFD1203602.1"/>
    </source>
</evidence>
<sequence>MSRLLDHLPALYKDIREFRELSGTVSKEYDGLEASFQQVENDQFVMTSSEPAIERREKQFSIVPDKTVETLPFRKRRLLTRMQDNPPYTDEYLKELLDSLLGQNMTQIERDVVKLELEALVHVESASFYLEVLRILERLVPLNVTITTAVLLIKEFLVLRSKAYGFEVIHPRTGKMRTASVPGMGREVEKGTMESAAYSFPVNHPRTNKMRTASVPGIVADETGFTSIGEAYAFAANYPVTGKMITGKRPKGVNAFV</sequence>
<dbReference type="Pfam" id="PF10076">
    <property type="entry name" value="Phage_Mu_Gp48"/>
    <property type="match status" value="1"/>
</dbReference>
<organism evidence="1 2">
    <name type="scientific">Sporosarcina contaminans</name>
    <dbReference type="NCBI Taxonomy" id="633403"/>
    <lineage>
        <taxon>Bacteria</taxon>
        <taxon>Bacillati</taxon>
        <taxon>Bacillota</taxon>
        <taxon>Bacilli</taxon>
        <taxon>Bacillales</taxon>
        <taxon>Caryophanaceae</taxon>
        <taxon>Sporosarcina</taxon>
    </lineage>
</organism>